<name>A0AA40E8F7_9PEZI</name>
<evidence type="ECO:0000313" key="2">
    <source>
        <dbReference type="EMBL" id="KAK0728947.1"/>
    </source>
</evidence>
<evidence type="ECO:0000313" key="3">
    <source>
        <dbReference type="Proteomes" id="UP001172159"/>
    </source>
</evidence>
<proteinExistence type="predicted"/>
<dbReference type="Proteomes" id="UP001172159">
    <property type="component" value="Unassembled WGS sequence"/>
</dbReference>
<comment type="caution">
    <text evidence="2">The sequence shown here is derived from an EMBL/GenBank/DDBJ whole genome shotgun (WGS) entry which is preliminary data.</text>
</comment>
<dbReference type="EMBL" id="JAUKTV010000009">
    <property type="protein sequence ID" value="KAK0728947.1"/>
    <property type="molecule type" value="Genomic_DNA"/>
</dbReference>
<feature type="region of interest" description="Disordered" evidence="1">
    <location>
        <begin position="35"/>
        <end position="54"/>
    </location>
</feature>
<evidence type="ECO:0000256" key="1">
    <source>
        <dbReference type="SAM" id="MobiDB-lite"/>
    </source>
</evidence>
<accession>A0AA40E8F7</accession>
<feature type="compositionally biased region" description="Polar residues" evidence="1">
    <location>
        <begin position="37"/>
        <end position="46"/>
    </location>
</feature>
<gene>
    <name evidence="2" type="ORF">B0T21DRAFT_349888</name>
</gene>
<organism evidence="2 3">
    <name type="scientific">Apiosordaria backusii</name>
    <dbReference type="NCBI Taxonomy" id="314023"/>
    <lineage>
        <taxon>Eukaryota</taxon>
        <taxon>Fungi</taxon>
        <taxon>Dikarya</taxon>
        <taxon>Ascomycota</taxon>
        <taxon>Pezizomycotina</taxon>
        <taxon>Sordariomycetes</taxon>
        <taxon>Sordariomycetidae</taxon>
        <taxon>Sordariales</taxon>
        <taxon>Lasiosphaeriaceae</taxon>
        <taxon>Apiosordaria</taxon>
    </lineage>
</organism>
<keyword evidence="3" id="KW-1185">Reference proteome</keyword>
<reference evidence="2" key="1">
    <citation type="submission" date="2023-06" db="EMBL/GenBank/DDBJ databases">
        <title>Genome-scale phylogeny and comparative genomics of the fungal order Sordariales.</title>
        <authorList>
            <consortium name="Lawrence Berkeley National Laboratory"/>
            <person name="Hensen N."/>
            <person name="Bonometti L."/>
            <person name="Westerberg I."/>
            <person name="Brannstrom I.O."/>
            <person name="Guillou S."/>
            <person name="Cros-Aarteil S."/>
            <person name="Calhoun S."/>
            <person name="Haridas S."/>
            <person name="Kuo A."/>
            <person name="Mondo S."/>
            <person name="Pangilinan J."/>
            <person name="Riley R."/>
            <person name="Labutti K."/>
            <person name="Andreopoulos B."/>
            <person name="Lipzen A."/>
            <person name="Chen C."/>
            <person name="Yanf M."/>
            <person name="Daum C."/>
            <person name="Ng V."/>
            <person name="Clum A."/>
            <person name="Steindorff A."/>
            <person name="Ohm R."/>
            <person name="Martin F."/>
            <person name="Silar P."/>
            <person name="Natvig D."/>
            <person name="Lalanne C."/>
            <person name="Gautier V."/>
            <person name="Ament-Velasquez S.L."/>
            <person name="Kruys A."/>
            <person name="Hutchinson M.I."/>
            <person name="Powell A.J."/>
            <person name="Barry K."/>
            <person name="Miller A.N."/>
            <person name="Grigoriev I.V."/>
            <person name="Debuchy R."/>
            <person name="Gladieux P."/>
            <person name="Thoren M.H."/>
            <person name="Johannesson H."/>
        </authorList>
    </citation>
    <scope>NUCLEOTIDE SEQUENCE</scope>
    <source>
        <strain evidence="2">CBS 540.89</strain>
    </source>
</reference>
<dbReference type="AlphaFoldDB" id="A0AA40E8F7"/>
<protein>
    <submittedName>
        <fullName evidence="2">Uncharacterized protein</fullName>
    </submittedName>
</protein>
<sequence length="169" mass="19088">MYLVAISQTTMGSQISWKPCSMFILIIGQREPRRRYSTATENQGGASNFPLPPPPAPLLLRPSVTLCNLVPEAAYSGGPRQPRKLNARIWKHGTERSTARSFLKGNWDRCPRQAEVAFFEAKTGFRDSITNAFEKFKELHPGPIVQHSSTHMGKRRKLHQVYARSGILR</sequence>